<comment type="caution">
    <text evidence="3">The sequence shown here is derived from an EMBL/GenBank/DDBJ whole genome shotgun (WGS) entry which is preliminary data.</text>
</comment>
<keyword evidence="2" id="KW-0812">Transmembrane</keyword>
<organism evidence="3 4">
    <name type="scientific">Streptomyces phaeofaciens</name>
    <dbReference type="NCBI Taxonomy" id="68254"/>
    <lineage>
        <taxon>Bacteria</taxon>
        <taxon>Bacillati</taxon>
        <taxon>Actinomycetota</taxon>
        <taxon>Actinomycetes</taxon>
        <taxon>Kitasatosporales</taxon>
        <taxon>Streptomycetaceae</taxon>
        <taxon>Streptomyces</taxon>
    </lineage>
</organism>
<evidence type="ECO:0000313" key="4">
    <source>
        <dbReference type="Proteomes" id="UP000646776"/>
    </source>
</evidence>
<keyword evidence="2" id="KW-0472">Membrane</keyword>
<reference evidence="3" key="1">
    <citation type="journal article" date="2014" name="Int. J. Syst. Evol. Microbiol.">
        <title>Complete genome sequence of Corynebacterium casei LMG S-19264T (=DSM 44701T), isolated from a smear-ripened cheese.</title>
        <authorList>
            <consortium name="US DOE Joint Genome Institute (JGI-PGF)"/>
            <person name="Walter F."/>
            <person name="Albersmeier A."/>
            <person name="Kalinowski J."/>
            <person name="Ruckert C."/>
        </authorList>
    </citation>
    <scope>NUCLEOTIDE SEQUENCE</scope>
    <source>
        <strain evidence="3">JCM 4125</strain>
    </source>
</reference>
<feature type="region of interest" description="Disordered" evidence="1">
    <location>
        <begin position="68"/>
        <end position="97"/>
    </location>
</feature>
<feature type="transmembrane region" description="Helical" evidence="2">
    <location>
        <begin position="44"/>
        <end position="62"/>
    </location>
</feature>
<sequence length="97" mass="9784">MNLYIDPVNGLIVVVGLFVGYAVYRFPLTTPGGSASLNKQGDLSGGIAAAAAAIVILAFLFGRGDGTANQDGGNSPTPVATVHETRIDSPPPSSVAK</sequence>
<proteinExistence type="predicted"/>
<protein>
    <submittedName>
        <fullName evidence="3">Uncharacterized protein</fullName>
    </submittedName>
</protein>
<evidence type="ECO:0000313" key="3">
    <source>
        <dbReference type="EMBL" id="GGT92766.1"/>
    </source>
</evidence>
<evidence type="ECO:0000256" key="2">
    <source>
        <dbReference type="SAM" id="Phobius"/>
    </source>
</evidence>
<keyword evidence="4" id="KW-1185">Reference proteome</keyword>
<reference evidence="3" key="2">
    <citation type="submission" date="2020-09" db="EMBL/GenBank/DDBJ databases">
        <authorList>
            <person name="Sun Q."/>
            <person name="Ohkuma M."/>
        </authorList>
    </citation>
    <scope>NUCLEOTIDE SEQUENCE</scope>
    <source>
        <strain evidence="3">JCM 4125</strain>
    </source>
</reference>
<name>A0A918HQ56_9ACTN</name>
<dbReference type="RefSeq" id="WP_189717819.1">
    <property type="nucleotide sequence ID" value="NZ_BMSA01000041.1"/>
</dbReference>
<gene>
    <name evidence="3" type="ORF">GCM10010226_83400</name>
</gene>
<accession>A0A918HQ56</accession>
<evidence type="ECO:0000256" key="1">
    <source>
        <dbReference type="SAM" id="MobiDB-lite"/>
    </source>
</evidence>
<dbReference type="AlphaFoldDB" id="A0A918HQ56"/>
<keyword evidence="2" id="KW-1133">Transmembrane helix</keyword>
<feature type="transmembrane region" description="Helical" evidence="2">
    <location>
        <begin position="7"/>
        <end position="24"/>
    </location>
</feature>
<dbReference type="Proteomes" id="UP000646776">
    <property type="component" value="Unassembled WGS sequence"/>
</dbReference>
<dbReference type="EMBL" id="BMSA01000041">
    <property type="protein sequence ID" value="GGT92766.1"/>
    <property type="molecule type" value="Genomic_DNA"/>
</dbReference>
<feature type="compositionally biased region" description="Polar residues" evidence="1">
    <location>
        <begin position="68"/>
        <end position="78"/>
    </location>
</feature>